<dbReference type="AlphaFoldDB" id="A0A8S0XT15"/>
<sequence>MQLTILDPNNPEQDFPALNRALLEPDGLLAIGGCLSKKRLLNAYRHGIFPWFNPEDPILWWSPNPRLVLFPDKLYISRSLRKIMRKQIFSVTVDQAFDKVIAACAKPRKEGAGTWITKEINDAYNELHRLGIAHSAEAWLNGELVGGLYGLAMGRVFFGESMFHTATDASKVAFASLVGQLKSWNYQLIDCQMHTPHLESLGAQEIERNYFAALLDQYCDVLPHQSAWQSL</sequence>
<evidence type="ECO:0000256" key="11">
    <source>
        <dbReference type="ARBA" id="ARBA00074372"/>
    </source>
</evidence>
<keyword evidence="2 15" id="KW-0963">Cytoplasm</keyword>
<dbReference type="EC" id="2.3.2.6" evidence="10 15"/>
<dbReference type="Pfam" id="PF03588">
    <property type="entry name" value="Leu_Phe_trans"/>
    <property type="match status" value="1"/>
</dbReference>
<dbReference type="GO" id="GO:0008914">
    <property type="term" value="F:leucyl-tRNA--protein transferase activity"/>
    <property type="evidence" value="ECO:0007669"/>
    <property type="project" value="UniProtKB-UniRule"/>
</dbReference>
<evidence type="ECO:0000256" key="15">
    <source>
        <dbReference type="HAMAP-Rule" id="MF_00688"/>
    </source>
</evidence>
<dbReference type="InterPro" id="IPR004616">
    <property type="entry name" value="Leu/Phe-tRNA_Trfase"/>
</dbReference>
<comment type="subcellular location">
    <subcellularLocation>
        <location evidence="1 15">Cytoplasm</location>
    </subcellularLocation>
</comment>
<name>A0A8S0XT15_9GAMM</name>
<dbReference type="FunFam" id="3.30.70.3550:FF:000001">
    <property type="entry name" value="Leucyl/phenylalanyl-tRNA--protein transferase"/>
    <property type="match status" value="1"/>
</dbReference>
<evidence type="ECO:0000313" key="16">
    <source>
        <dbReference type="EMBL" id="CAA9891242.1"/>
    </source>
</evidence>
<keyword evidence="17" id="KW-1185">Reference proteome</keyword>
<comment type="catalytic activity">
    <reaction evidence="7 15">
        <text>N-terminal L-lysyl-[protein] + L-leucyl-tRNA(Leu) = N-terminal L-leucyl-L-lysyl-[protein] + tRNA(Leu) + H(+)</text>
        <dbReference type="Rhea" id="RHEA:12340"/>
        <dbReference type="Rhea" id="RHEA-COMP:9613"/>
        <dbReference type="Rhea" id="RHEA-COMP:9622"/>
        <dbReference type="Rhea" id="RHEA-COMP:12670"/>
        <dbReference type="Rhea" id="RHEA-COMP:12671"/>
        <dbReference type="ChEBI" id="CHEBI:15378"/>
        <dbReference type="ChEBI" id="CHEBI:65249"/>
        <dbReference type="ChEBI" id="CHEBI:78442"/>
        <dbReference type="ChEBI" id="CHEBI:78494"/>
        <dbReference type="ChEBI" id="CHEBI:133043"/>
        <dbReference type="EC" id="2.3.2.6"/>
    </reaction>
</comment>
<evidence type="ECO:0000256" key="2">
    <source>
        <dbReference type="ARBA" id="ARBA00022490"/>
    </source>
</evidence>
<dbReference type="HAMAP" id="MF_00688">
    <property type="entry name" value="Leu_Phe_trans"/>
    <property type="match status" value="1"/>
</dbReference>
<dbReference type="InterPro" id="IPR042203">
    <property type="entry name" value="Leu/Phe-tRNA_Trfase_C"/>
</dbReference>
<evidence type="ECO:0000256" key="4">
    <source>
        <dbReference type="ARBA" id="ARBA00023315"/>
    </source>
</evidence>
<dbReference type="SUPFAM" id="SSF55729">
    <property type="entry name" value="Acyl-CoA N-acyltransferases (Nat)"/>
    <property type="match status" value="1"/>
</dbReference>
<evidence type="ECO:0000256" key="13">
    <source>
        <dbReference type="ARBA" id="ARBA00077165"/>
    </source>
</evidence>
<dbReference type="InterPro" id="IPR016181">
    <property type="entry name" value="Acyl_CoA_acyltransferase"/>
</dbReference>
<dbReference type="EMBL" id="CADCXN010000067">
    <property type="protein sequence ID" value="CAA9891242.1"/>
    <property type="molecule type" value="Genomic_DNA"/>
</dbReference>
<dbReference type="Gene3D" id="3.30.70.3550">
    <property type="entry name" value="Leucyl/phenylalanyl-tRNA-protein transferase, N-terminal domain"/>
    <property type="match status" value="1"/>
</dbReference>
<dbReference type="FunFam" id="3.40.630.70:FF:000001">
    <property type="entry name" value="Leucyl/phenylalanyl-tRNA--protein transferase"/>
    <property type="match status" value="1"/>
</dbReference>
<dbReference type="GO" id="GO:0030163">
    <property type="term" value="P:protein catabolic process"/>
    <property type="evidence" value="ECO:0007669"/>
    <property type="project" value="UniProtKB-UniRule"/>
</dbReference>
<evidence type="ECO:0000313" key="17">
    <source>
        <dbReference type="Proteomes" id="UP000494216"/>
    </source>
</evidence>
<dbReference type="GO" id="GO:0005737">
    <property type="term" value="C:cytoplasm"/>
    <property type="evidence" value="ECO:0007669"/>
    <property type="project" value="UniProtKB-SubCell"/>
</dbReference>
<evidence type="ECO:0000256" key="8">
    <source>
        <dbReference type="ARBA" id="ARBA00054043"/>
    </source>
</evidence>
<comment type="similarity">
    <text evidence="9 15">Belongs to the L/F-transferase family.</text>
</comment>
<evidence type="ECO:0000256" key="1">
    <source>
        <dbReference type="ARBA" id="ARBA00004496"/>
    </source>
</evidence>
<evidence type="ECO:0000256" key="14">
    <source>
        <dbReference type="ARBA" id="ARBA00083640"/>
    </source>
</evidence>
<comment type="catalytic activity">
    <reaction evidence="6 15">
        <text>N-terminal L-arginyl-[protein] + L-leucyl-tRNA(Leu) = N-terminal L-leucyl-L-arginyl-[protein] + tRNA(Leu) + H(+)</text>
        <dbReference type="Rhea" id="RHEA:50416"/>
        <dbReference type="Rhea" id="RHEA-COMP:9613"/>
        <dbReference type="Rhea" id="RHEA-COMP:9622"/>
        <dbReference type="Rhea" id="RHEA-COMP:12672"/>
        <dbReference type="Rhea" id="RHEA-COMP:12673"/>
        <dbReference type="ChEBI" id="CHEBI:15378"/>
        <dbReference type="ChEBI" id="CHEBI:64719"/>
        <dbReference type="ChEBI" id="CHEBI:78442"/>
        <dbReference type="ChEBI" id="CHEBI:78494"/>
        <dbReference type="ChEBI" id="CHEBI:133044"/>
        <dbReference type="EC" id="2.3.2.6"/>
    </reaction>
</comment>
<reference evidence="16 17" key="1">
    <citation type="submission" date="2020-02" db="EMBL/GenBank/DDBJ databases">
        <authorList>
            <person name="Hogendoorn C."/>
        </authorList>
    </citation>
    <scope>NUCLEOTIDE SEQUENCE [LARGE SCALE GENOMIC DNA]</scope>
    <source>
        <strain evidence="16">METHB21</strain>
    </source>
</reference>
<dbReference type="PANTHER" id="PTHR30098">
    <property type="entry name" value="LEUCYL/PHENYLALANYL-TRNA--PROTEIN TRANSFERASE"/>
    <property type="match status" value="1"/>
</dbReference>
<evidence type="ECO:0000256" key="12">
    <source>
        <dbReference type="ARBA" id="ARBA00077136"/>
    </source>
</evidence>
<keyword evidence="3 15" id="KW-0808">Transferase</keyword>
<dbReference type="Gene3D" id="3.40.630.70">
    <property type="entry name" value="Leucyl/phenylalanyl-tRNA-protein transferase, C-terminal domain"/>
    <property type="match status" value="1"/>
</dbReference>
<organism evidence="16 17">
    <name type="scientific">Candidatus Methylobacter favarea</name>
    <dbReference type="NCBI Taxonomy" id="2707345"/>
    <lineage>
        <taxon>Bacteria</taxon>
        <taxon>Pseudomonadati</taxon>
        <taxon>Pseudomonadota</taxon>
        <taxon>Gammaproteobacteria</taxon>
        <taxon>Methylococcales</taxon>
        <taxon>Methylococcaceae</taxon>
        <taxon>Methylobacter</taxon>
    </lineage>
</organism>
<evidence type="ECO:0000256" key="10">
    <source>
        <dbReference type="ARBA" id="ARBA00066767"/>
    </source>
</evidence>
<evidence type="ECO:0000256" key="3">
    <source>
        <dbReference type="ARBA" id="ARBA00022679"/>
    </source>
</evidence>
<dbReference type="Proteomes" id="UP000494216">
    <property type="component" value="Unassembled WGS sequence"/>
</dbReference>
<dbReference type="PANTHER" id="PTHR30098:SF2">
    <property type="entry name" value="LEUCYL_PHENYLALANYL-TRNA--PROTEIN TRANSFERASE"/>
    <property type="match status" value="1"/>
</dbReference>
<gene>
    <name evidence="15 16" type="primary">aat</name>
    <name evidence="16" type="ORF">METHB2_380015</name>
</gene>
<comment type="catalytic activity">
    <reaction evidence="5 15">
        <text>L-phenylalanyl-tRNA(Phe) + an N-terminal L-alpha-aminoacyl-[protein] = an N-terminal L-phenylalanyl-L-alpha-aminoacyl-[protein] + tRNA(Phe)</text>
        <dbReference type="Rhea" id="RHEA:43632"/>
        <dbReference type="Rhea" id="RHEA-COMP:9668"/>
        <dbReference type="Rhea" id="RHEA-COMP:9699"/>
        <dbReference type="Rhea" id="RHEA-COMP:10636"/>
        <dbReference type="Rhea" id="RHEA-COMP:10637"/>
        <dbReference type="ChEBI" id="CHEBI:78442"/>
        <dbReference type="ChEBI" id="CHEBI:78531"/>
        <dbReference type="ChEBI" id="CHEBI:78597"/>
        <dbReference type="ChEBI" id="CHEBI:83561"/>
        <dbReference type="EC" id="2.3.2.6"/>
    </reaction>
</comment>
<accession>A0A8S0XT15</accession>
<dbReference type="RefSeq" id="WP_174626125.1">
    <property type="nucleotide sequence ID" value="NZ_CADCXN010000067.1"/>
</dbReference>
<evidence type="ECO:0000256" key="9">
    <source>
        <dbReference type="ARBA" id="ARBA00061535"/>
    </source>
</evidence>
<dbReference type="NCBIfam" id="TIGR00667">
    <property type="entry name" value="aat"/>
    <property type="match status" value="1"/>
</dbReference>
<evidence type="ECO:0000256" key="6">
    <source>
        <dbReference type="ARBA" id="ARBA00050652"/>
    </source>
</evidence>
<protein>
    <recommendedName>
        <fullName evidence="11 15">Leucyl/phenylalanyl-tRNA--protein transferase</fullName>
        <ecNumber evidence="10 15">2.3.2.6</ecNumber>
    </recommendedName>
    <alternativeName>
        <fullName evidence="12 15">L/F-transferase</fullName>
    </alternativeName>
    <alternativeName>
        <fullName evidence="13 15">Leucyltransferase</fullName>
    </alternativeName>
    <alternativeName>
        <fullName evidence="14 15">Phenyalanyltransferase</fullName>
    </alternativeName>
</protein>
<keyword evidence="4 15" id="KW-0012">Acyltransferase</keyword>
<proteinExistence type="inferred from homology"/>
<comment type="caution">
    <text evidence="16">The sequence shown here is derived from an EMBL/GenBank/DDBJ whole genome shotgun (WGS) entry which is preliminary data.</text>
</comment>
<comment type="function">
    <text evidence="8 15">Functions in the N-end rule pathway of protein degradation where it conjugates Leu, Phe and, less efficiently, Met from aminoacyl-tRNAs to the N-termini of proteins containing an N-terminal arginine or lysine.</text>
</comment>
<evidence type="ECO:0000256" key="7">
    <source>
        <dbReference type="ARBA" id="ARBA00051538"/>
    </source>
</evidence>
<dbReference type="InterPro" id="IPR042221">
    <property type="entry name" value="Leu/Phe-tRNA_Trfase_N"/>
</dbReference>
<evidence type="ECO:0000256" key="5">
    <source>
        <dbReference type="ARBA" id="ARBA00050607"/>
    </source>
</evidence>